<evidence type="ECO:0000256" key="13">
    <source>
        <dbReference type="SAM" id="MobiDB-lite"/>
    </source>
</evidence>
<dbReference type="GO" id="GO:0051119">
    <property type="term" value="F:sugar transmembrane transporter activity"/>
    <property type="evidence" value="ECO:0007669"/>
    <property type="project" value="InterPro"/>
</dbReference>
<evidence type="ECO:0000256" key="9">
    <source>
        <dbReference type="ARBA" id="ARBA00022737"/>
    </source>
</evidence>
<name>A0AA36AHC9_OCTVU</name>
<evidence type="ECO:0000313" key="15">
    <source>
        <dbReference type="EMBL" id="CAI9715513.1"/>
    </source>
</evidence>
<feature type="compositionally biased region" description="Basic and acidic residues" evidence="13">
    <location>
        <begin position="18"/>
        <end position="30"/>
    </location>
</feature>
<feature type="transmembrane region" description="Helical" evidence="14">
    <location>
        <begin position="312"/>
        <end position="330"/>
    </location>
</feature>
<dbReference type="Gene3D" id="1.20.1280.290">
    <property type="match status" value="2"/>
</dbReference>
<keyword evidence="12 14" id="KW-0472">Membrane</keyword>
<evidence type="ECO:0000256" key="8">
    <source>
        <dbReference type="ARBA" id="ARBA00022692"/>
    </source>
</evidence>
<feature type="transmembrane region" description="Helical" evidence="14">
    <location>
        <begin position="190"/>
        <end position="208"/>
    </location>
</feature>
<evidence type="ECO:0000256" key="1">
    <source>
        <dbReference type="ARBA" id="ARBA00004651"/>
    </source>
</evidence>
<keyword evidence="10 14" id="KW-1133">Transmembrane helix</keyword>
<dbReference type="GO" id="GO:0000139">
    <property type="term" value="C:Golgi membrane"/>
    <property type="evidence" value="ECO:0007669"/>
    <property type="project" value="UniProtKB-SubCell"/>
</dbReference>
<comment type="subcellular location">
    <subcellularLocation>
        <location evidence="1">Cell membrane</location>
        <topology evidence="1">Multi-pass membrane protein</topology>
    </subcellularLocation>
    <subcellularLocation>
        <location evidence="2">Golgi apparatus membrane</location>
        <topology evidence="2">Multi-pass membrane protein</topology>
    </subcellularLocation>
</comment>
<evidence type="ECO:0000256" key="3">
    <source>
        <dbReference type="ARBA" id="ARBA00007809"/>
    </source>
</evidence>
<dbReference type="InterPro" id="IPR004316">
    <property type="entry name" value="SWEET_rpt"/>
</dbReference>
<reference evidence="15" key="1">
    <citation type="submission" date="2023-08" db="EMBL/GenBank/DDBJ databases">
        <authorList>
            <person name="Alioto T."/>
            <person name="Alioto T."/>
            <person name="Gomez Garrido J."/>
        </authorList>
    </citation>
    <scope>NUCLEOTIDE SEQUENCE</scope>
</reference>
<evidence type="ECO:0000256" key="11">
    <source>
        <dbReference type="ARBA" id="ARBA00023034"/>
    </source>
</evidence>
<evidence type="ECO:0000313" key="16">
    <source>
        <dbReference type="Proteomes" id="UP001162480"/>
    </source>
</evidence>
<feature type="region of interest" description="Disordered" evidence="13">
    <location>
        <begin position="1"/>
        <end position="30"/>
    </location>
</feature>
<keyword evidence="9" id="KW-0677">Repeat</keyword>
<evidence type="ECO:0000256" key="14">
    <source>
        <dbReference type="SAM" id="Phobius"/>
    </source>
</evidence>
<dbReference type="PANTHER" id="PTHR10791:SF112">
    <property type="entry name" value="SUGAR TRANSPORTER SWEET1"/>
    <property type="match status" value="1"/>
</dbReference>
<feature type="transmembrane region" description="Helical" evidence="14">
    <location>
        <begin position="214"/>
        <end position="236"/>
    </location>
</feature>
<gene>
    <name evidence="15" type="ORF">OCTVUL_1B029002</name>
</gene>
<keyword evidence="6" id="KW-1003">Cell membrane</keyword>
<dbReference type="PANTHER" id="PTHR10791">
    <property type="entry name" value="RAG1-ACTIVATING PROTEIN 1"/>
    <property type="match status" value="1"/>
</dbReference>
<protein>
    <recommendedName>
        <fullName evidence="4">Sugar transporter SWEET1</fullName>
    </recommendedName>
</protein>
<evidence type="ECO:0000256" key="10">
    <source>
        <dbReference type="ARBA" id="ARBA00022989"/>
    </source>
</evidence>
<dbReference type="Pfam" id="PF03083">
    <property type="entry name" value="MtN3_slv"/>
    <property type="match status" value="2"/>
</dbReference>
<dbReference type="Proteomes" id="UP001162480">
    <property type="component" value="Chromosome 1"/>
</dbReference>
<dbReference type="FunFam" id="1.20.1280.290:FF:000004">
    <property type="entry name" value="Sugar transporter SWEET"/>
    <property type="match status" value="1"/>
</dbReference>
<feature type="transmembrane region" description="Helical" evidence="14">
    <location>
        <begin position="248"/>
        <end position="265"/>
    </location>
</feature>
<feature type="transmembrane region" description="Helical" evidence="14">
    <location>
        <begin position="277"/>
        <end position="300"/>
    </location>
</feature>
<keyword evidence="7" id="KW-0762">Sugar transport</keyword>
<comment type="similarity">
    <text evidence="3">Belongs to the SWEET sugar transporter family.</text>
</comment>
<feature type="transmembrane region" description="Helical" evidence="14">
    <location>
        <begin position="158"/>
        <end position="178"/>
    </location>
</feature>
<evidence type="ECO:0000256" key="7">
    <source>
        <dbReference type="ARBA" id="ARBA00022597"/>
    </source>
</evidence>
<evidence type="ECO:0000256" key="2">
    <source>
        <dbReference type="ARBA" id="ARBA00004653"/>
    </source>
</evidence>
<sequence>MESPTNTQEAAPKIKIAKKPELKEKGKNKENKFMSETIDIPEREDTTTIVYKNNSKYLDGVIGPHHKTSLYANDNKMSPVTLGRIARKLYNELKGRHPKEIAELKKLPTRRYLHLCRDVQQRISLNSIKKIFYMIIFLKCACYDTKHQAVSVMAVEDIISWVTTVCTIGVSLIGFEICAKIARKGSPGDISFIPFLIMFISACLWLKYGLLRRVFTVVFVNSVAALLQGMYMCIYYTYSLQRGHLNRMLFFGIVFLLLPLSYIRFYLPDESSAIDFLGRLCCIISIFSYGSPLASVFHVVRTKSTECMSFPLATANFVVALEWFLYGALLKDFYMQLIHMIVYDNKYFKTPFD</sequence>
<proteinExistence type="inferred from homology"/>
<organism evidence="15 16">
    <name type="scientific">Octopus vulgaris</name>
    <name type="common">Common octopus</name>
    <dbReference type="NCBI Taxonomy" id="6645"/>
    <lineage>
        <taxon>Eukaryota</taxon>
        <taxon>Metazoa</taxon>
        <taxon>Spiralia</taxon>
        <taxon>Lophotrochozoa</taxon>
        <taxon>Mollusca</taxon>
        <taxon>Cephalopoda</taxon>
        <taxon>Coleoidea</taxon>
        <taxon>Octopodiformes</taxon>
        <taxon>Octopoda</taxon>
        <taxon>Incirrata</taxon>
        <taxon>Octopodidae</taxon>
        <taxon>Octopus</taxon>
    </lineage>
</organism>
<dbReference type="EMBL" id="OX597814">
    <property type="protein sequence ID" value="CAI9715513.1"/>
    <property type="molecule type" value="Genomic_DNA"/>
</dbReference>
<keyword evidence="8 14" id="KW-0812">Transmembrane</keyword>
<evidence type="ECO:0000256" key="6">
    <source>
        <dbReference type="ARBA" id="ARBA00022475"/>
    </source>
</evidence>
<evidence type="ECO:0000256" key="4">
    <source>
        <dbReference type="ARBA" id="ARBA00021741"/>
    </source>
</evidence>
<evidence type="ECO:0000256" key="12">
    <source>
        <dbReference type="ARBA" id="ARBA00023136"/>
    </source>
</evidence>
<dbReference type="GO" id="GO:0005886">
    <property type="term" value="C:plasma membrane"/>
    <property type="evidence" value="ECO:0007669"/>
    <property type="project" value="UniProtKB-SubCell"/>
</dbReference>
<dbReference type="InterPro" id="IPR047664">
    <property type="entry name" value="SWEET"/>
</dbReference>
<keyword evidence="11" id="KW-0333">Golgi apparatus</keyword>
<evidence type="ECO:0000256" key="5">
    <source>
        <dbReference type="ARBA" id="ARBA00022448"/>
    </source>
</evidence>
<keyword evidence="5" id="KW-0813">Transport</keyword>
<accession>A0AA36AHC9</accession>
<keyword evidence="16" id="KW-1185">Reference proteome</keyword>
<dbReference type="AlphaFoldDB" id="A0AA36AHC9"/>